<evidence type="ECO:0000256" key="2">
    <source>
        <dbReference type="ARBA" id="ARBA00022475"/>
    </source>
</evidence>
<keyword evidence="3 6" id="KW-0812">Transmembrane</keyword>
<feature type="transmembrane region" description="Helical" evidence="6">
    <location>
        <begin position="230"/>
        <end position="251"/>
    </location>
</feature>
<evidence type="ECO:0000256" key="5">
    <source>
        <dbReference type="ARBA" id="ARBA00023136"/>
    </source>
</evidence>
<dbReference type="KEGG" id="pbv:AR543_16465"/>
<evidence type="ECO:0000256" key="3">
    <source>
        <dbReference type="ARBA" id="ARBA00022692"/>
    </source>
</evidence>
<gene>
    <name evidence="7" type="ORF">AR543_16465</name>
</gene>
<dbReference type="Pfam" id="PF09678">
    <property type="entry name" value="Caa3_CtaG"/>
    <property type="match status" value="1"/>
</dbReference>
<organism evidence="7 8">
    <name type="scientific">Paenibacillus bovis</name>
    <dbReference type="NCBI Taxonomy" id="1616788"/>
    <lineage>
        <taxon>Bacteria</taxon>
        <taxon>Bacillati</taxon>
        <taxon>Bacillota</taxon>
        <taxon>Bacilli</taxon>
        <taxon>Bacillales</taxon>
        <taxon>Paenibacillaceae</taxon>
        <taxon>Paenibacillus</taxon>
    </lineage>
</organism>
<proteinExistence type="predicted"/>
<dbReference type="Proteomes" id="UP000078148">
    <property type="component" value="Chromosome"/>
</dbReference>
<feature type="transmembrane region" description="Helical" evidence="6">
    <location>
        <begin position="157"/>
        <end position="181"/>
    </location>
</feature>
<dbReference type="OrthoDB" id="5024156at2"/>
<evidence type="ECO:0000313" key="7">
    <source>
        <dbReference type="EMBL" id="ANF97443.1"/>
    </source>
</evidence>
<evidence type="ECO:0000256" key="6">
    <source>
        <dbReference type="SAM" id="Phobius"/>
    </source>
</evidence>
<reference evidence="8" key="1">
    <citation type="submission" date="2015-10" db="EMBL/GenBank/DDBJ databases">
        <title>Genome of Paenibacillus bovis sp. nov.</title>
        <authorList>
            <person name="Wu Z."/>
            <person name="Gao C."/>
            <person name="Liu Z."/>
            <person name="Zheng H."/>
        </authorList>
    </citation>
    <scope>NUCLEOTIDE SEQUENCE [LARGE SCALE GENOMIC DNA]</scope>
    <source>
        <strain evidence="8">BD3526</strain>
    </source>
</reference>
<keyword evidence="8" id="KW-1185">Reference proteome</keyword>
<name>A0A172ZIS5_9BACL</name>
<dbReference type="RefSeq" id="WP_060535552.1">
    <property type="nucleotide sequence ID" value="NZ_CP013023.1"/>
</dbReference>
<keyword evidence="2" id="KW-1003">Cell membrane</keyword>
<evidence type="ECO:0000256" key="1">
    <source>
        <dbReference type="ARBA" id="ARBA00004651"/>
    </source>
</evidence>
<evidence type="ECO:0000313" key="8">
    <source>
        <dbReference type="Proteomes" id="UP000078148"/>
    </source>
</evidence>
<keyword evidence="4 6" id="KW-1133">Transmembrane helix</keyword>
<dbReference type="AlphaFoldDB" id="A0A172ZIS5"/>
<evidence type="ECO:0008006" key="9">
    <source>
        <dbReference type="Google" id="ProtNLM"/>
    </source>
</evidence>
<feature type="transmembrane region" description="Helical" evidence="6">
    <location>
        <begin position="124"/>
        <end position="145"/>
    </location>
</feature>
<keyword evidence="5 6" id="KW-0472">Membrane</keyword>
<feature type="transmembrane region" description="Helical" evidence="6">
    <location>
        <begin position="190"/>
        <end position="207"/>
    </location>
</feature>
<dbReference type="InterPro" id="IPR019108">
    <property type="entry name" value="Caa3_assmbl_CtaG-rel"/>
</dbReference>
<feature type="transmembrane region" description="Helical" evidence="6">
    <location>
        <begin position="84"/>
        <end position="104"/>
    </location>
</feature>
<accession>A0A172ZIS5</accession>
<sequence>MEHAWVHGGNPASVAIELIVTLLYVSVIIGYTLLGLLSSQTYRPWPMYRYLCWYAGCTCSVVVIIGPFAAAAHSDFRIHMIGHLLLGMLGPLLMVLSAPMTLLLRSLPVSLARRLSVLLRNSYISFICHPVIAALLNTGGLWLLYTTPLYTWMHEYTVVNLLVHLHIALAGYVFTISLLYVDPIAHRYSYVYRAIVAVIAAALHGMLSKHLYIHPPAGVPVGQAEAGAQWMYYGGDLVQLIIIGLFCYEWYRTTRPRQLDVKTALDV</sequence>
<protein>
    <recommendedName>
        <fullName evidence="9">Cytochrome c oxidase assembly protein</fullName>
    </recommendedName>
</protein>
<dbReference type="GO" id="GO:0005886">
    <property type="term" value="C:plasma membrane"/>
    <property type="evidence" value="ECO:0007669"/>
    <property type="project" value="UniProtKB-SubCell"/>
</dbReference>
<feature type="transmembrane region" description="Helical" evidence="6">
    <location>
        <begin position="50"/>
        <end position="72"/>
    </location>
</feature>
<comment type="subcellular location">
    <subcellularLocation>
        <location evidence="1">Cell membrane</location>
        <topology evidence="1">Multi-pass membrane protein</topology>
    </subcellularLocation>
</comment>
<evidence type="ECO:0000256" key="4">
    <source>
        <dbReference type="ARBA" id="ARBA00022989"/>
    </source>
</evidence>
<reference evidence="7 8" key="2">
    <citation type="journal article" date="2016" name="Int. J. Syst. Evol. Microbiol.">
        <title>Paenibacillus bovis sp. nov., isolated from raw yak (Bos grunniens) milk.</title>
        <authorList>
            <person name="Gao C."/>
            <person name="Han J."/>
            <person name="Liu Z."/>
            <person name="Xu X."/>
            <person name="Hang F."/>
            <person name="Wu Z."/>
        </authorList>
    </citation>
    <scope>NUCLEOTIDE SEQUENCE [LARGE SCALE GENOMIC DNA]</scope>
    <source>
        <strain evidence="7 8">BD3526</strain>
    </source>
</reference>
<dbReference type="EMBL" id="CP013023">
    <property type="protein sequence ID" value="ANF97443.1"/>
    <property type="molecule type" value="Genomic_DNA"/>
</dbReference>
<dbReference type="STRING" id="1616788.AR543_16465"/>
<feature type="transmembrane region" description="Helical" evidence="6">
    <location>
        <begin position="12"/>
        <end position="38"/>
    </location>
</feature>